<dbReference type="Proteomes" id="UP000640489">
    <property type="component" value="Unassembled WGS sequence"/>
</dbReference>
<keyword evidence="1" id="KW-1133">Transmembrane helix</keyword>
<proteinExistence type="predicted"/>
<feature type="transmembrane region" description="Helical" evidence="1">
    <location>
        <begin position="111"/>
        <end position="130"/>
    </location>
</feature>
<organism evidence="2 3">
    <name type="scientific">Nocardioides islandensis</name>
    <dbReference type="NCBI Taxonomy" id="433663"/>
    <lineage>
        <taxon>Bacteria</taxon>
        <taxon>Bacillati</taxon>
        <taxon>Actinomycetota</taxon>
        <taxon>Actinomycetes</taxon>
        <taxon>Propionibacteriales</taxon>
        <taxon>Nocardioidaceae</taxon>
        <taxon>Nocardioides</taxon>
    </lineage>
</organism>
<dbReference type="AlphaFoldDB" id="A0A930YIV5"/>
<keyword evidence="1" id="KW-0812">Transmembrane</keyword>
<comment type="caution">
    <text evidence="2">The sequence shown here is derived from an EMBL/GenBank/DDBJ whole genome shotgun (WGS) entry which is preliminary data.</text>
</comment>
<keyword evidence="1" id="KW-0472">Membrane</keyword>
<accession>A0A930YIV5</accession>
<name>A0A930YIV5_9ACTN</name>
<evidence type="ECO:0000313" key="2">
    <source>
        <dbReference type="EMBL" id="MBF4764399.1"/>
    </source>
</evidence>
<feature type="transmembrane region" description="Helical" evidence="1">
    <location>
        <begin position="44"/>
        <end position="66"/>
    </location>
</feature>
<dbReference type="EMBL" id="JADKPN010000009">
    <property type="protein sequence ID" value="MBF4764399.1"/>
    <property type="molecule type" value="Genomic_DNA"/>
</dbReference>
<sequence>MTSYQRHLRTVVAASAAPYGYTLTLWTAGAVTTHAHGSPSAADAVLLLTGAVTAFAAVGAFAFGGINGVLAPETAGEVRVWGGVHLPSVGTSIGLVWLANHLLSGSVVWPAVGFIGTGTYLLTIGVQFWLATHRGEAPDPEPPDGRANEREAA</sequence>
<evidence type="ECO:0000313" key="3">
    <source>
        <dbReference type="Proteomes" id="UP000640489"/>
    </source>
</evidence>
<feature type="transmembrane region" description="Helical" evidence="1">
    <location>
        <begin position="78"/>
        <end position="99"/>
    </location>
</feature>
<feature type="transmembrane region" description="Helical" evidence="1">
    <location>
        <begin position="12"/>
        <end position="32"/>
    </location>
</feature>
<evidence type="ECO:0000256" key="1">
    <source>
        <dbReference type="SAM" id="Phobius"/>
    </source>
</evidence>
<dbReference type="RefSeq" id="WP_194707592.1">
    <property type="nucleotide sequence ID" value="NZ_JADKPN010000009.1"/>
</dbReference>
<reference evidence="2" key="1">
    <citation type="submission" date="2020-11" db="EMBL/GenBank/DDBJ databases">
        <title>Nocardioides sp. nov., isolated from Soil of Cynanchum wilfordii Hemsley rhizosphere.</title>
        <authorList>
            <person name="Lee J.-S."/>
            <person name="Suh M.K."/>
            <person name="Kim J.-S."/>
        </authorList>
    </citation>
    <scope>NUCLEOTIDE SEQUENCE</scope>
    <source>
        <strain evidence="2">KCTC 19275</strain>
    </source>
</reference>
<gene>
    <name evidence="2" type="ORF">ISU07_14795</name>
</gene>
<keyword evidence="3" id="KW-1185">Reference proteome</keyword>
<protein>
    <submittedName>
        <fullName evidence="2">Uncharacterized protein</fullName>
    </submittedName>
</protein>